<evidence type="ECO:0000313" key="2">
    <source>
        <dbReference type="EMBL" id="GFH15799.1"/>
    </source>
</evidence>
<gene>
    <name evidence="2" type="ORF">HaLaN_12099</name>
</gene>
<dbReference type="AlphaFoldDB" id="A0A699Z977"/>
<sequence>MKRNAPGVLSRKKGQRSCAERGQASASDSGIRQQLLHSLESRSLEVTATHNTGGPEDFLLACGRLVHTIRDLLVTGDGSVAEPRMTASTSKYLSTLANPTAAHHLGSHRHPAPGSSQGCQWQLEAEAASRPLTPRHWPERLPAAVGGLLSSVEAALTLVRLTGWPAGGGVERGSRKREGQMRSSAVV</sequence>
<comment type="caution">
    <text evidence="2">The sequence shown here is derived from an EMBL/GenBank/DDBJ whole genome shotgun (WGS) entry which is preliminary data.</text>
</comment>
<evidence type="ECO:0000313" key="3">
    <source>
        <dbReference type="Proteomes" id="UP000485058"/>
    </source>
</evidence>
<keyword evidence="3" id="KW-1185">Reference proteome</keyword>
<dbReference type="Proteomes" id="UP000485058">
    <property type="component" value="Unassembled WGS sequence"/>
</dbReference>
<evidence type="ECO:0000256" key="1">
    <source>
        <dbReference type="SAM" id="MobiDB-lite"/>
    </source>
</evidence>
<accession>A0A699Z977</accession>
<proteinExistence type="predicted"/>
<feature type="region of interest" description="Disordered" evidence="1">
    <location>
        <begin position="1"/>
        <end position="31"/>
    </location>
</feature>
<dbReference type="EMBL" id="BLLF01000902">
    <property type="protein sequence ID" value="GFH15799.1"/>
    <property type="molecule type" value="Genomic_DNA"/>
</dbReference>
<name>A0A699Z977_HAELA</name>
<organism evidence="2 3">
    <name type="scientific">Haematococcus lacustris</name>
    <name type="common">Green alga</name>
    <name type="synonym">Haematococcus pluvialis</name>
    <dbReference type="NCBI Taxonomy" id="44745"/>
    <lineage>
        <taxon>Eukaryota</taxon>
        <taxon>Viridiplantae</taxon>
        <taxon>Chlorophyta</taxon>
        <taxon>core chlorophytes</taxon>
        <taxon>Chlorophyceae</taxon>
        <taxon>CS clade</taxon>
        <taxon>Chlamydomonadales</taxon>
        <taxon>Haematococcaceae</taxon>
        <taxon>Haematococcus</taxon>
    </lineage>
</organism>
<feature type="region of interest" description="Disordered" evidence="1">
    <location>
        <begin position="167"/>
        <end position="187"/>
    </location>
</feature>
<reference evidence="2 3" key="1">
    <citation type="submission" date="2020-02" db="EMBL/GenBank/DDBJ databases">
        <title>Draft genome sequence of Haematococcus lacustris strain NIES-144.</title>
        <authorList>
            <person name="Morimoto D."/>
            <person name="Nakagawa S."/>
            <person name="Yoshida T."/>
            <person name="Sawayama S."/>
        </authorList>
    </citation>
    <scope>NUCLEOTIDE SEQUENCE [LARGE SCALE GENOMIC DNA]</scope>
    <source>
        <strain evidence="2 3">NIES-144</strain>
    </source>
</reference>
<protein>
    <submittedName>
        <fullName evidence="2">Uncharacterized protein</fullName>
    </submittedName>
</protein>